<dbReference type="SUPFAM" id="SSF52833">
    <property type="entry name" value="Thioredoxin-like"/>
    <property type="match status" value="1"/>
</dbReference>
<feature type="non-terminal residue" evidence="2">
    <location>
        <position position="107"/>
    </location>
</feature>
<dbReference type="Gramene" id="A02p26070.2_BraZ1">
    <property type="protein sequence ID" value="A02p26070.2_BraZ1.CDS.1"/>
    <property type="gene ID" value="A02g26070.2_BraZ1"/>
</dbReference>
<gene>
    <name evidence="2" type="ORF">BRAPAZ1V2_A02P26070.2</name>
</gene>
<dbReference type="PANTHER" id="PTHR47578">
    <property type="entry name" value="THIOREDOXIN-LIKE PROTEIN CDSP32, CHLOROPLASTIC"/>
    <property type="match status" value="1"/>
</dbReference>
<name>A0A8D9H699_BRACM</name>
<protein>
    <recommendedName>
        <fullName evidence="1">Thioredoxin domain-containing protein</fullName>
    </recommendedName>
</protein>
<sequence>DNHSAVVQLHGRADMEKPIDENRSGGKLIVLDVGLKHCGPCVKVYPTVLKLSRSMSETIVFARMNGDENDSCMAGPDLRIWRLETFLKNSKNFGDRSQCLELKPMQK</sequence>
<dbReference type="Pfam" id="PF00085">
    <property type="entry name" value="Thioredoxin"/>
    <property type="match status" value="1"/>
</dbReference>
<evidence type="ECO:0000259" key="1">
    <source>
        <dbReference type="Pfam" id="PF00085"/>
    </source>
</evidence>
<proteinExistence type="predicted"/>
<dbReference type="InterPro" id="IPR036249">
    <property type="entry name" value="Thioredoxin-like_sf"/>
</dbReference>
<accession>A0A8D9H699</accession>
<dbReference type="InterPro" id="IPR044192">
    <property type="entry name" value="CDSP32"/>
</dbReference>
<dbReference type="PANTHER" id="PTHR47578:SF1">
    <property type="entry name" value="THIOREDOXIN-LIKE PROTEIN CDSP32, CHLOROPLASTIC"/>
    <property type="match status" value="1"/>
</dbReference>
<feature type="domain" description="Thioredoxin" evidence="1">
    <location>
        <begin position="27"/>
        <end position="75"/>
    </location>
</feature>
<dbReference type="InterPro" id="IPR013766">
    <property type="entry name" value="Thioredoxin_domain"/>
</dbReference>
<dbReference type="GO" id="GO:0016671">
    <property type="term" value="F:oxidoreductase activity, acting on a sulfur group of donors, disulfide as acceptor"/>
    <property type="evidence" value="ECO:0007669"/>
    <property type="project" value="InterPro"/>
</dbReference>
<dbReference type="AlphaFoldDB" id="A0A8D9H699"/>
<reference evidence="2 3" key="1">
    <citation type="submission" date="2021-07" db="EMBL/GenBank/DDBJ databases">
        <authorList>
            <consortium name="Genoscope - CEA"/>
            <person name="William W."/>
        </authorList>
    </citation>
    <scope>NUCLEOTIDE SEQUENCE [LARGE SCALE GENOMIC DNA]</scope>
</reference>
<dbReference type="Proteomes" id="UP000694005">
    <property type="component" value="Chromosome A02"/>
</dbReference>
<feature type="non-terminal residue" evidence="2">
    <location>
        <position position="1"/>
    </location>
</feature>
<evidence type="ECO:0000313" key="3">
    <source>
        <dbReference type="Proteomes" id="UP000694005"/>
    </source>
</evidence>
<evidence type="ECO:0000313" key="2">
    <source>
        <dbReference type="EMBL" id="CAG7893655.1"/>
    </source>
</evidence>
<dbReference type="EMBL" id="LS974618">
    <property type="protein sequence ID" value="CAG7893655.1"/>
    <property type="molecule type" value="Genomic_DNA"/>
</dbReference>
<dbReference type="Gene3D" id="3.40.30.10">
    <property type="entry name" value="Glutaredoxin"/>
    <property type="match status" value="1"/>
</dbReference>
<organism evidence="2 3">
    <name type="scientific">Brassica campestris</name>
    <name type="common">Field mustard</name>
    <dbReference type="NCBI Taxonomy" id="3711"/>
    <lineage>
        <taxon>Eukaryota</taxon>
        <taxon>Viridiplantae</taxon>
        <taxon>Streptophyta</taxon>
        <taxon>Embryophyta</taxon>
        <taxon>Tracheophyta</taxon>
        <taxon>Spermatophyta</taxon>
        <taxon>Magnoliopsida</taxon>
        <taxon>eudicotyledons</taxon>
        <taxon>Gunneridae</taxon>
        <taxon>Pentapetalae</taxon>
        <taxon>rosids</taxon>
        <taxon>malvids</taxon>
        <taxon>Brassicales</taxon>
        <taxon>Brassicaceae</taxon>
        <taxon>Brassiceae</taxon>
        <taxon>Brassica</taxon>
    </lineage>
</organism>